<reference evidence="1 2" key="1">
    <citation type="submission" date="2023-09" db="EMBL/GenBank/DDBJ databases">
        <title>Microbial mechanism of fulvic acid promoting antimony reduction mineralization in rice fields.</title>
        <authorList>
            <person name="Chen G."/>
            <person name="Lan J."/>
        </authorList>
    </citation>
    <scope>NUCLEOTIDE SEQUENCE [LARGE SCALE GENOMIC DNA]</scope>
    <source>
        <strain evidence="1 2">PS1</strain>
    </source>
</reference>
<dbReference type="EMBL" id="CP134494">
    <property type="protein sequence ID" value="WNF24728.1"/>
    <property type="molecule type" value="Genomic_DNA"/>
</dbReference>
<name>A0ABY9VME5_9BACI</name>
<dbReference type="RefSeq" id="WP_311075670.1">
    <property type="nucleotide sequence ID" value="NZ_CP134494.1"/>
</dbReference>
<evidence type="ECO:0000313" key="1">
    <source>
        <dbReference type="EMBL" id="WNF24728.1"/>
    </source>
</evidence>
<evidence type="ECO:0000313" key="2">
    <source>
        <dbReference type="Proteomes" id="UP001303324"/>
    </source>
</evidence>
<accession>A0ABY9VME5</accession>
<sequence length="97" mass="11164">MKKILYCMIWACCIVLLAFAYDDYLYVNFKVDSAVGVVEDKGISISTKNIYGNFAEERKYWIQLNGEKMVVNKSVYDGAQQHRKIKLMITSHGMAIE</sequence>
<protein>
    <submittedName>
        <fullName evidence="1">Uncharacterized protein</fullName>
    </submittedName>
</protein>
<dbReference type="Proteomes" id="UP001303324">
    <property type="component" value="Chromosome"/>
</dbReference>
<proteinExistence type="predicted"/>
<gene>
    <name evidence="1" type="ORF">RH061_09660</name>
</gene>
<organism evidence="1 2">
    <name type="scientific">Mesobacillus jeotgali</name>
    <dbReference type="NCBI Taxonomy" id="129985"/>
    <lineage>
        <taxon>Bacteria</taxon>
        <taxon>Bacillati</taxon>
        <taxon>Bacillota</taxon>
        <taxon>Bacilli</taxon>
        <taxon>Bacillales</taxon>
        <taxon>Bacillaceae</taxon>
        <taxon>Mesobacillus</taxon>
    </lineage>
</organism>
<keyword evidence="2" id="KW-1185">Reference proteome</keyword>